<dbReference type="OrthoDB" id="147932at2157"/>
<evidence type="ECO:0000259" key="4">
    <source>
        <dbReference type="Pfam" id="PF24036"/>
    </source>
</evidence>
<dbReference type="Pfam" id="PF24036">
    <property type="entry name" value="DUF7345"/>
    <property type="match status" value="1"/>
</dbReference>
<accession>A0A4D6HD58</accession>
<keyword evidence="2" id="KW-0812">Transmembrane</keyword>
<evidence type="ECO:0000256" key="2">
    <source>
        <dbReference type="SAM" id="Phobius"/>
    </source>
</evidence>
<keyword evidence="6" id="KW-1185">Reference proteome</keyword>
<dbReference type="InterPro" id="IPR055769">
    <property type="entry name" value="DUF7345"/>
</dbReference>
<feature type="domain" description="DUF7345" evidence="4">
    <location>
        <begin position="56"/>
        <end position="182"/>
    </location>
</feature>
<sequence length="397" mass="42782">MPAWSRASLAVALVAFLLTVGPAMATTVAPPPATAADGSTSTVETAVGFESNTTYQIDMRANGNADWGIAVSFPLANDSQREGFDVVADRFEQGEFLSVTAFEEVSSRISDTTGRPMRITDVTRSVNTTADRGRLVLSFTWTNFGYRQGDQLFVDDVFRTDDRLLSGLATDETLILTRPDGYQFNSASTNIQDGVLRWDGPYTFGANEPYVSFTPIPPPDTPSNGDVEGTGTMLYAVGGIVLVGALAAVAYVVRRQDGPLLPADESTEDETPTAPEQPDHEPATETDIEETTAEETATGADEAAERDASADDQSEDAADEEPVDVELLSDEERVERLLEANGGRMKQANIVTETGWSNAKVSQLLSAMDEDGRIEKLRIGRENLISFPDEESDDADV</sequence>
<evidence type="ECO:0008006" key="7">
    <source>
        <dbReference type="Google" id="ProtNLM"/>
    </source>
</evidence>
<organism evidence="5 6">
    <name type="scientific">Halapricum salinum</name>
    <dbReference type="NCBI Taxonomy" id="1457250"/>
    <lineage>
        <taxon>Archaea</taxon>
        <taxon>Methanobacteriati</taxon>
        <taxon>Methanobacteriota</taxon>
        <taxon>Stenosarchaea group</taxon>
        <taxon>Halobacteria</taxon>
        <taxon>Halobacteriales</taxon>
        <taxon>Haloarculaceae</taxon>
        <taxon>Halapricum</taxon>
    </lineage>
</organism>
<dbReference type="Pfam" id="PF24034">
    <property type="entry name" value="DUF7343"/>
    <property type="match status" value="1"/>
</dbReference>
<evidence type="ECO:0000313" key="6">
    <source>
        <dbReference type="Proteomes" id="UP000296706"/>
    </source>
</evidence>
<dbReference type="InterPro" id="IPR055767">
    <property type="entry name" value="DUF7343"/>
</dbReference>
<gene>
    <name evidence="5" type="ORF">DV733_09770</name>
</gene>
<feature type="region of interest" description="Disordered" evidence="1">
    <location>
        <begin position="260"/>
        <end position="331"/>
    </location>
</feature>
<proteinExistence type="predicted"/>
<dbReference type="RefSeq" id="WP_049994878.1">
    <property type="nucleotide sequence ID" value="NZ_CP031310.1"/>
</dbReference>
<keyword evidence="2" id="KW-0472">Membrane</keyword>
<feature type="domain" description="DUF7343" evidence="3">
    <location>
        <begin position="327"/>
        <end position="388"/>
    </location>
</feature>
<dbReference type="EMBL" id="CP031310">
    <property type="protein sequence ID" value="QCC51511.1"/>
    <property type="molecule type" value="Genomic_DNA"/>
</dbReference>
<reference evidence="5 6" key="1">
    <citation type="journal article" date="2019" name="Nat. Commun.">
        <title>A new type of DNA phosphorothioation-based antiviral system in archaea.</title>
        <authorList>
            <person name="Xiong L."/>
            <person name="Liu S."/>
            <person name="Chen S."/>
            <person name="Xiao Y."/>
            <person name="Zhu B."/>
            <person name="Gao Y."/>
            <person name="Zhang Y."/>
            <person name="Chen B."/>
            <person name="Luo J."/>
            <person name="Deng Z."/>
            <person name="Chen X."/>
            <person name="Wang L."/>
            <person name="Chen S."/>
        </authorList>
    </citation>
    <scope>NUCLEOTIDE SEQUENCE [LARGE SCALE GENOMIC DNA]</scope>
    <source>
        <strain evidence="5 6">CBA1105</strain>
    </source>
</reference>
<name>A0A4D6HD58_9EURY</name>
<feature type="transmembrane region" description="Helical" evidence="2">
    <location>
        <begin position="233"/>
        <end position="253"/>
    </location>
</feature>
<keyword evidence="2" id="KW-1133">Transmembrane helix</keyword>
<dbReference type="KEGG" id="hsn:DV733_09770"/>
<dbReference type="AlphaFoldDB" id="A0A4D6HD58"/>
<dbReference type="GeneID" id="39848152"/>
<feature type="compositionally biased region" description="Acidic residues" evidence="1">
    <location>
        <begin position="310"/>
        <end position="329"/>
    </location>
</feature>
<evidence type="ECO:0000313" key="5">
    <source>
        <dbReference type="EMBL" id="QCC51511.1"/>
    </source>
</evidence>
<evidence type="ECO:0000256" key="1">
    <source>
        <dbReference type="SAM" id="MobiDB-lite"/>
    </source>
</evidence>
<protein>
    <recommendedName>
        <fullName evidence="7">Transmembrane glycoprotein / HTH domain protein</fullName>
    </recommendedName>
</protein>
<feature type="compositionally biased region" description="Acidic residues" evidence="1">
    <location>
        <begin position="284"/>
        <end position="293"/>
    </location>
</feature>
<dbReference type="STRING" id="1457250.GCA_000755225_00945"/>
<evidence type="ECO:0000259" key="3">
    <source>
        <dbReference type="Pfam" id="PF24034"/>
    </source>
</evidence>
<dbReference type="Proteomes" id="UP000296706">
    <property type="component" value="Chromosome"/>
</dbReference>